<protein>
    <recommendedName>
        <fullName evidence="5">HTH lysR-type domain-containing protein</fullName>
    </recommendedName>
</protein>
<gene>
    <name evidence="6" type="ORF">TALK_15605</name>
</gene>
<dbReference type="OrthoDB" id="9794694at2"/>
<dbReference type="GO" id="GO:0043565">
    <property type="term" value="F:sequence-specific DNA binding"/>
    <property type="evidence" value="ECO:0007669"/>
    <property type="project" value="TreeGrafter"/>
</dbReference>
<dbReference type="GO" id="GO:0006351">
    <property type="term" value="P:DNA-templated transcription"/>
    <property type="evidence" value="ECO:0007669"/>
    <property type="project" value="TreeGrafter"/>
</dbReference>
<keyword evidence="7" id="KW-1185">Reference proteome</keyword>
<dbReference type="InterPro" id="IPR036388">
    <property type="entry name" value="WH-like_DNA-bd_sf"/>
</dbReference>
<evidence type="ECO:0000313" key="7">
    <source>
        <dbReference type="Proteomes" id="UP000193396"/>
    </source>
</evidence>
<dbReference type="Pfam" id="PF03466">
    <property type="entry name" value="LysR_substrate"/>
    <property type="match status" value="1"/>
</dbReference>
<dbReference type="PROSITE" id="PS50931">
    <property type="entry name" value="HTH_LYSR"/>
    <property type="match status" value="1"/>
</dbReference>
<dbReference type="Gene3D" id="3.40.190.10">
    <property type="entry name" value="Periplasmic binding protein-like II"/>
    <property type="match status" value="2"/>
</dbReference>
<comment type="caution">
    <text evidence="6">The sequence shown here is derived from an EMBL/GenBank/DDBJ whole genome shotgun (WGS) entry which is preliminary data.</text>
</comment>
<dbReference type="RefSeq" id="WP_085620078.1">
    <property type="nucleotide sequence ID" value="NZ_JBLXAE010000026.1"/>
</dbReference>
<dbReference type="GO" id="GO:0003700">
    <property type="term" value="F:DNA-binding transcription factor activity"/>
    <property type="evidence" value="ECO:0007669"/>
    <property type="project" value="InterPro"/>
</dbReference>
<name>A0A1Y2L8J5_9PROT</name>
<dbReference type="EMBL" id="JFKB01000011">
    <property type="protein sequence ID" value="OSQ46639.1"/>
    <property type="molecule type" value="Genomic_DNA"/>
</dbReference>
<dbReference type="AlphaFoldDB" id="A0A1Y2L8J5"/>
<comment type="similarity">
    <text evidence="1">Belongs to the LysR transcriptional regulatory family.</text>
</comment>
<dbReference type="SUPFAM" id="SSF53850">
    <property type="entry name" value="Periplasmic binding protein-like II"/>
    <property type="match status" value="1"/>
</dbReference>
<dbReference type="PANTHER" id="PTHR30537">
    <property type="entry name" value="HTH-TYPE TRANSCRIPTIONAL REGULATOR"/>
    <property type="match status" value="1"/>
</dbReference>
<keyword evidence="4" id="KW-0804">Transcription</keyword>
<dbReference type="InterPro" id="IPR005119">
    <property type="entry name" value="LysR_subst-bd"/>
</dbReference>
<dbReference type="Pfam" id="PF00126">
    <property type="entry name" value="HTH_1"/>
    <property type="match status" value="1"/>
</dbReference>
<evidence type="ECO:0000313" key="6">
    <source>
        <dbReference type="EMBL" id="OSQ46639.1"/>
    </source>
</evidence>
<reference evidence="6 7" key="1">
    <citation type="submission" date="2014-03" db="EMBL/GenBank/DDBJ databases">
        <title>The draft genome sequence of Thalassospira alkalitolerans JCM 18968.</title>
        <authorList>
            <person name="Lai Q."/>
            <person name="Shao Z."/>
        </authorList>
    </citation>
    <scope>NUCLEOTIDE SEQUENCE [LARGE SCALE GENOMIC DNA]</scope>
    <source>
        <strain evidence="6 7">JCM 18968</strain>
    </source>
</reference>
<proteinExistence type="inferred from homology"/>
<evidence type="ECO:0000256" key="3">
    <source>
        <dbReference type="ARBA" id="ARBA00023125"/>
    </source>
</evidence>
<accession>A0A1Y2L8J5</accession>
<evidence type="ECO:0000256" key="1">
    <source>
        <dbReference type="ARBA" id="ARBA00009437"/>
    </source>
</evidence>
<dbReference type="STRING" id="1293890.TALK_15605"/>
<dbReference type="PANTHER" id="PTHR30537:SF32">
    <property type="entry name" value="HTH-TYPE TRANSCRIPTIONAL REGULATOR DSDC"/>
    <property type="match status" value="1"/>
</dbReference>
<dbReference type="Gene3D" id="1.10.10.10">
    <property type="entry name" value="Winged helix-like DNA-binding domain superfamily/Winged helix DNA-binding domain"/>
    <property type="match status" value="1"/>
</dbReference>
<sequence length="297" mass="32584">MSVAPPRPKGPHLNALRAFEAAARLGGFRMAAGELGVTPGAIAQHVKALEEWAGAALFERQSQGVVLTALGERTLPEFTRAFDQLGYAMQSLRSIATPTDIRIATLPSIAQLWLSPRLPAIRRAVPDLRISVTALEQIPNMDRDPFDLAIFYEDLPVAADHTVLATDDIFPVCAPELANTMTSPNDLEQATCLYDTTWAGDWQKWYARARPGREFRPRGPGFSLYSLAVDEACNGAGILIGHRMLIEQHLASGRLVAPFGDLSVRIDRTLTATPSRHPESRQTVDRVVAMLTHEKSR</sequence>
<dbReference type="InterPro" id="IPR000847">
    <property type="entry name" value="LysR_HTH_N"/>
</dbReference>
<dbReference type="InterPro" id="IPR058163">
    <property type="entry name" value="LysR-type_TF_proteobact-type"/>
</dbReference>
<dbReference type="SUPFAM" id="SSF46785">
    <property type="entry name" value="Winged helix' DNA-binding domain"/>
    <property type="match status" value="1"/>
</dbReference>
<feature type="domain" description="HTH lysR-type" evidence="5">
    <location>
        <begin position="11"/>
        <end position="68"/>
    </location>
</feature>
<dbReference type="Proteomes" id="UP000193396">
    <property type="component" value="Unassembled WGS sequence"/>
</dbReference>
<dbReference type="InterPro" id="IPR036390">
    <property type="entry name" value="WH_DNA-bd_sf"/>
</dbReference>
<evidence type="ECO:0000256" key="4">
    <source>
        <dbReference type="ARBA" id="ARBA00023163"/>
    </source>
</evidence>
<organism evidence="6 7">
    <name type="scientific">Thalassospira alkalitolerans</name>
    <dbReference type="NCBI Taxonomy" id="1293890"/>
    <lineage>
        <taxon>Bacteria</taxon>
        <taxon>Pseudomonadati</taxon>
        <taxon>Pseudomonadota</taxon>
        <taxon>Alphaproteobacteria</taxon>
        <taxon>Rhodospirillales</taxon>
        <taxon>Thalassospiraceae</taxon>
        <taxon>Thalassospira</taxon>
    </lineage>
</organism>
<keyword evidence="3" id="KW-0238">DNA-binding</keyword>
<keyword evidence="2" id="KW-0805">Transcription regulation</keyword>
<evidence type="ECO:0000256" key="2">
    <source>
        <dbReference type="ARBA" id="ARBA00023015"/>
    </source>
</evidence>
<evidence type="ECO:0000259" key="5">
    <source>
        <dbReference type="PROSITE" id="PS50931"/>
    </source>
</evidence>